<dbReference type="NCBIfam" id="TIGR03570">
    <property type="entry name" value="NeuD_NnaD"/>
    <property type="match status" value="1"/>
</dbReference>
<evidence type="ECO:0000313" key="6">
    <source>
        <dbReference type="Proteomes" id="UP000287823"/>
    </source>
</evidence>
<dbReference type="Pfam" id="PF17836">
    <property type="entry name" value="PglD_N"/>
    <property type="match status" value="1"/>
</dbReference>
<evidence type="ECO:0000313" key="5">
    <source>
        <dbReference type="EMBL" id="RUO30343.1"/>
    </source>
</evidence>
<feature type="domain" description="PglD N-terminal" evidence="4">
    <location>
        <begin position="3"/>
        <end position="79"/>
    </location>
</feature>
<organism evidence="5 6">
    <name type="scientific">Aliidiomarina soli</name>
    <dbReference type="NCBI Taxonomy" id="1928574"/>
    <lineage>
        <taxon>Bacteria</taxon>
        <taxon>Pseudomonadati</taxon>
        <taxon>Pseudomonadota</taxon>
        <taxon>Gammaproteobacteria</taxon>
        <taxon>Alteromonadales</taxon>
        <taxon>Idiomarinaceae</taxon>
        <taxon>Aliidiomarina</taxon>
    </lineage>
</organism>
<dbReference type="RefSeq" id="WP_126799824.1">
    <property type="nucleotide sequence ID" value="NZ_PIPO01000006.1"/>
</dbReference>
<dbReference type="Gene3D" id="3.40.50.20">
    <property type="match status" value="1"/>
</dbReference>
<protein>
    <submittedName>
        <fullName evidence="5">Acetyltransferase</fullName>
    </submittedName>
</protein>
<keyword evidence="6" id="KW-1185">Reference proteome</keyword>
<feature type="binding site" evidence="3">
    <location>
        <position position="140"/>
    </location>
    <ligand>
        <name>acetyl-CoA</name>
        <dbReference type="ChEBI" id="CHEBI:57288"/>
    </ligand>
</feature>
<comment type="similarity">
    <text evidence="1">Belongs to the transferase hexapeptide repeat family.</text>
</comment>
<sequence>MSLIVIGASGHGKVIAEIAEYNGFSDIRFYDDKFPNLRNIGKWQVEGTVAEYLANQELHSLTVVAIGNNGVRERIQSKLPLVCDPLIHPRAIISPSVAIGKGSVVMAGAVVNADCKIGDGVIINTGAIVDHDCVIENFAHISPQVALAGAVKVGCSSWVGIGACVKQSIVIGQCAIVGAGGVVVKNVADSTTVVGNPATLLVK</sequence>
<accession>A0A432WD80</accession>
<feature type="binding site" evidence="3">
    <location>
        <position position="67"/>
    </location>
    <ligand>
        <name>substrate</name>
    </ligand>
</feature>
<dbReference type="Proteomes" id="UP000287823">
    <property type="component" value="Unassembled WGS sequence"/>
</dbReference>
<evidence type="ECO:0000259" key="4">
    <source>
        <dbReference type="Pfam" id="PF17836"/>
    </source>
</evidence>
<dbReference type="PANTHER" id="PTHR43300:SF7">
    <property type="entry name" value="UDP-N-ACETYLBACILLOSAMINE N-ACETYLTRANSFERASE"/>
    <property type="match status" value="1"/>
</dbReference>
<dbReference type="PANTHER" id="PTHR43300">
    <property type="entry name" value="ACETYLTRANSFERASE"/>
    <property type="match status" value="1"/>
</dbReference>
<evidence type="ECO:0000256" key="1">
    <source>
        <dbReference type="ARBA" id="ARBA00007274"/>
    </source>
</evidence>
<dbReference type="InterPro" id="IPR050179">
    <property type="entry name" value="Trans_hexapeptide_repeat"/>
</dbReference>
<feature type="binding site" evidence="3">
    <location>
        <begin position="9"/>
        <end position="11"/>
    </location>
    <ligand>
        <name>substrate</name>
    </ligand>
</feature>
<dbReference type="GO" id="GO:0016740">
    <property type="term" value="F:transferase activity"/>
    <property type="evidence" value="ECO:0007669"/>
    <property type="project" value="UniProtKB-KW"/>
</dbReference>
<proteinExistence type="inferred from homology"/>
<evidence type="ECO:0000256" key="3">
    <source>
        <dbReference type="PIRSR" id="PIRSR620019-2"/>
    </source>
</evidence>
<dbReference type="CDD" id="cd03360">
    <property type="entry name" value="LbH_AT_putative"/>
    <property type="match status" value="1"/>
</dbReference>
<feature type="binding site" evidence="3">
    <location>
        <position position="161"/>
    </location>
    <ligand>
        <name>acetyl-CoA</name>
        <dbReference type="ChEBI" id="CHEBI:57288"/>
    </ligand>
</feature>
<name>A0A432WD80_9GAMM</name>
<dbReference type="InterPro" id="IPR011004">
    <property type="entry name" value="Trimer_LpxA-like_sf"/>
</dbReference>
<dbReference type="Gene3D" id="2.160.10.10">
    <property type="entry name" value="Hexapeptide repeat proteins"/>
    <property type="match status" value="1"/>
</dbReference>
<dbReference type="AlphaFoldDB" id="A0A432WD80"/>
<feature type="active site" description="Proton acceptor" evidence="2">
    <location>
        <position position="131"/>
    </location>
</feature>
<dbReference type="SUPFAM" id="SSF51161">
    <property type="entry name" value="Trimeric LpxA-like enzymes"/>
    <property type="match status" value="1"/>
</dbReference>
<evidence type="ECO:0000256" key="2">
    <source>
        <dbReference type="PIRSR" id="PIRSR620019-1"/>
    </source>
</evidence>
<reference evidence="5 6" key="1">
    <citation type="journal article" date="2011" name="Front. Microbiol.">
        <title>Genomic signatures of strain selection and enhancement in Bacillus atrophaeus var. globigii, a historical biowarfare simulant.</title>
        <authorList>
            <person name="Gibbons H.S."/>
            <person name="Broomall S.M."/>
            <person name="McNew L.A."/>
            <person name="Daligault H."/>
            <person name="Chapman C."/>
            <person name="Bruce D."/>
            <person name="Karavis M."/>
            <person name="Krepps M."/>
            <person name="McGregor P.A."/>
            <person name="Hong C."/>
            <person name="Park K.H."/>
            <person name="Akmal A."/>
            <person name="Feldman A."/>
            <person name="Lin J.S."/>
            <person name="Chang W.E."/>
            <person name="Higgs B.W."/>
            <person name="Demirev P."/>
            <person name="Lindquist J."/>
            <person name="Liem A."/>
            <person name="Fochler E."/>
            <person name="Read T.D."/>
            <person name="Tapia R."/>
            <person name="Johnson S."/>
            <person name="Bishop-Lilly K.A."/>
            <person name="Detter C."/>
            <person name="Han C."/>
            <person name="Sozhamannan S."/>
            <person name="Rosenzweig C.N."/>
            <person name="Skowronski E.W."/>
        </authorList>
    </citation>
    <scope>NUCLEOTIDE SEQUENCE [LARGE SCALE GENOMIC DNA]</scope>
    <source>
        <strain evidence="5 6">Y4G10-17</strain>
    </source>
</reference>
<keyword evidence="5" id="KW-0808">Transferase</keyword>
<gene>
    <name evidence="5" type="ORF">CWE14_13315</name>
</gene>
<comment type="caution">
    <text evidence="5">The sequence shown here is derived from an EMBL/GenBank/DDBJ whole genome shotgun (WGS) entry which is preliminary data.</text>
</comment>
<dbReference type="InterPro" id="IPR041561">
    <property type="entry name" value="PglD_N"/>
</dbReference>
<feature type="site" description="Increases basicity of active site His" evidence="2">
    <location>
        <position position="132"/>
    </location>
</feature>
<dbReference type="EMBL" id="PIPO01000006">
    <property type="protein sequence ID" value="RUO30343.1"/>
    <property type="molecule type" value="Genomic_DNA"/>
</dbReference>
<dbReference type="InterPro" id="IPR020019">
    <property type="entry name" value="AcTrfase_PglD-like"/>
</dbReference>